<keyword evidence="3" id="KW-1185">Reference proteome</keyword>
<name>A0A6A6U3K1_9PEZI</name>
<reference evidence="2" key="1">
    <citation type="journal article" date="2020" name="Stud. Mycol.">
        <title>101 Dothideomycetes genomes: a test case for predicting lifestyles and emergence of pathogens.</title>
        <authorList>
            <person name="Haridas S."/>
            <person name="Albert R."/>
            <person name="Binder M."/>
            <person name="Bloem J."/>
            <person name="Labutti K."/>
            <person name="Salamov A."/>
            <person name="Andreopoulos B."/>
            <person name="Baker S."/>
            <person name="Barry K."/>
            <person name="Bills G."/>
            <person name="Bluhm B."/>
            <person name="Cannon C."/>
            <person name="Castanera R."/>
            <person name="Culley D."/>
            <person name="Daum C."/>
            <person name="Ezra D."/>
            <person name="Gonzalez J."/>
            <person name="Henrissat B."/>
            <person name="Kuo A."/>
            <person name="Liang C."/>
            <person name="Lipzen A."/>
            <person name="Lutzoni F."/>
            <person name="Magnuson J."/>
            <person name="Mondo S."/>
            <person name="Nolan M."/>
            <person name="Ohm R."/>
            <person name="Pangilinan J."/>
            <person name="Park H.-J."/>
            <person name="Ramirez L."/>
            <person name="Alfaro M."/>
            <person name="Sun H."/>
            <person name="Tritt A."/>
            <person name="Yoshinaga Y."/>
            <person name="Zwiers L.-H."/>
            <person name="Turgeon B."/>
            <person name="Goodwin S."/>
            <person name="Spatafora J."/>
            <person name="Crous P."/>
            <person name="Grigoriev I."/>
        </authorList>
    </citation>
    <scope>NUCLEOTIDE SEQUENCE</scope>
    <source>
        <strain evidence="2">CBS 115976</strain>
    </source>
</reference>
<gene>
    <name evidence="2" type="ORF">BT63DRAFT_415627</name>
</gene>
<protein>
    <submittedName>
        <fullName evidence="2">Uncharacterized protein</fullName>
    </submittedName>
</protein>
<keyword evidence="1" id="KW-0175">Coiled coil</keyword>
<dbReference type="Gene3D" id="1.10.287.1490">
    <property type="match status" value="1"/>
</dbReference>
<sequence length="260" mass="30004">MAPRTSRFHEPTQEELDKDVRRLFEDQGLKWELDYPIEQCGLHFTRNSEKLLEAIKMLTNVFNDMNSEMKEHIEAVVACDAFQAKYISRETADTAASKAREDAVAGKFNGLDEMVRENRRINSELEQAKANLQTTTADARMTKETLERFRKDLQTLINDNNVAQDNYATLKTDLEQSKRENEKAEAEVTKLLDELSLAKQQINDLETDLDSARADKDLAAKIQQMEIEDMQSQIISHKTAIESLNTQLDQQTLPIYYWPR</sequence>
<dbReference type="Proteomes" id="UP000799302">
    <property type="component" value="Unassembled WGS sequence"/>
</dbReference>
<dbReference type="EMBL" id="MU004238">
    <property type="protein sequence ID" value="KAF2666490.1"/>
    <property type="molecule type" value="Genomic_DNA"/>
</dbReference>
<evidence type="ECO:0000313" key="3">
    <source>
        <dbReference type="Proteomes" id="UP000799302"/>
    </source>
</evidence>
<dbReference type="AlphaFoldDB" id="A0A6A6U3K1"/>
<accession>A0A6A6U3K1</accession>
<feature type="coiled-coil region" evidence="1">
    <location>
        <begin position="111"/>
        <end position="247"/>
    </location>
</feature>
<evidence type="ECO:0000256" key="1">
    <source>
        <dbReference type="SAM" id="Coils"/>
    </source>
</evidence>
<evidence type="ECO:0000313" key="2">
    <source>
        <dbReference type="EMBL" id="KAF2666490.1"/>
    </source>
</evidence>
<proteinExistence type="predicted"/>
<organism evidence="2 3">
    <name type="scientific">Microthyrium microscopicum</name>
    <dbReference type="NCBI Taxonomy" id="703497"/>
    <lineage>
        <taxon>Eukaryota</taxon>
        <taxon>Fungi</taxon>
        <taxon>Dikarya</taxon>
        <taxon>Ascomycota</taxon>
        <taxon>Pezizomycotina</taxon>
        <taxon>Dothideomycetes</taxon>
        <taxon>Dothideomycetes incertae sedis</taxon>
        <taxon>Microthyriales</taxon>
        <taxon>Microthyriaceae</taxon>
        <taxon>Microthyrium</taxon>
    </lineage>
</organism>